<sequence length="156" mass="17582">MVLSPTCAQSSLYTAPHQKGYAEKEGLARGFLTDWLQEYDDEGDRYGPHARYHVDKPSLISQLEQEDKVVTEEGGILPGTRPDLETVLKAKWLTPKKPIFRKEHSNDVRAKMKFQVPSTMGKPSGFFQFLRDMRIDSGENKPLNGISIGKPVSHIP</sequence>
<dbReference type="AlphaFoldDB" id="A0A6B0R302"/>
<dbReference type="Proteomes" id="UP000322234">
    <property type="component" value="Unassembled WGS sequence"/>
</dbReference>
<dbReference type="EMBL" id="VBQZ03000018">
    <property type="protein sequence ID" value="MXQ83970.1"/>
    <property type="molecule type" value="Genomic_DNA"/>
</dbReference>
<reference evidence="1" key="1">
    <citation type="submission" date="2019-10" db="EMBL/GenBank/DDBJ databases">
        <title>The sequence and de novo assembly of the wild yak genome.</title>
        <authorList>
            <person name="Liu Y."/>
        </authorList>
    </citation>
    <scope>NUCLEOTIDE SEQUENCE [LARGE SCALE GENOMIC DNA]</scope>
    <source>
        <strain evidence="1">WY2019</strain>
    </source>
</reference>
<protein>
    <submittedName>
        <fullName evidence="1">Uncharacterized protein</fullName>
    </submittedName>
</protein>
<keyword evidence="2" id="KW-1185">Reference proteome</keyword>
<organism evidence="1 2">
    <name type="scientific">Bos mutus</name>
    <name type="common">wild yak</name>
    <dbReference type="NCBI Taxonomy" id="72004"/>
    <lineage>
        <taxon>Eukaryota</taxon>
        <taxon>Metazoa</taxon>
        <taxon>Chordata</taxon>
        <taxon>Craniata</taxon>
        <taxon>Vertebrata</taxon>
        <taxon>Euteleostomi</taxon>
        <taxon>Mammalia</taxon>
        <taxon>Eutheria</taxon>
        <taxon>Laurasiatheria</taxon>
        <taxon>Artiodactyla</taxon>
        <taxon>Ruminantia</taxon>
        <taxon>Pecora</taxon>
        <taxon>Bovidae</taxon>
        <taxon>Bovinae</taxon>
        <taxon>Bos</taxon>
    </lineage>
</organism>
<name>A0A6B0R302_9CETA</name>
<evidence type="ECO:0000313" key="2">
    <source>
        <dbReference type="Proteomes" id="UP000322234"/>
    </source>
</evidence>
<gene>
    <name evidence="1" type="ORF">E5288_WYG002312</name>
</gene>
<proteinExistence type="predicted"/>
<comment type="caution">
    <text evidence="1">The sequence shown here is derived from an EMBL/GenBank/DDBJ whole genome shotgun (WGS) entry which is preliminary data.</text>
</comment>
<evidence type="ECO:0000313" key="1">
    <source>
        <dbReference type="EMBL" id="MXQ83970.1"/>
    </source>
</evidence>
<accession>A0A6B0R302</accession>